<keyword evidence="5" id="KW-1185">Reference proteome</keyword>
<dbReference type="OrthoDB" id="280334at2"/>
<accession>A0A1W1X1S0</accession>
<keyword evidence="4" id="KW-0282">Flagellum</keyword>
<dbReference type="GO" id="GO:0044781">
    <property type="term" value="P:bacterial-type flagellum organization"/>
    <property type="evidence" value="ECO:0007669"/>
    <property type="project" value="UniProtKB-KW"/>
</dbReference>
<protein>
    <submittedName>
        <fullName evidence="4">Flagellar basal-body rod modification protein FlgD</fullName>
    </submittedName>
</protein>
<evidence type="ECO:0000313" key="4">
    <source>
        <dbReference type="EMBL" id="SMC17854.1"/>
    </source>
</evidence>
<evidence type="ECO:0000256" key="2">
    <source>
        <dbReference type="ARBA" id="ARBA00022795"/>
    </source>
</evidence>
<evidence type="ECO:0000256" key="3">
    <source>
        <dbReference type="SAM" id="MobiDB-lite"/>
    </source>
</evidence>
<organism evidence="4 5">
    <name type="scientific">Clostridium acidisoli DSM 12555</name>
    <dbReference type="NCBI Taxonomy" id="1121291"/>
    <lineage>
        <taxon>Bacteria</taxon>
        <taxon>Bacillati</taxon>
        <taxon>Bacillota</taxon>
        <taxon>Clostridia</taxon>
        <taxon>Eubacteriales</taxon>
        <taxon>Clostridiaceae</taxon>
        <taxon>Clostridium</taxon>
    </lineage>
</organism>
<dbReference type="Proteomes" id="UP000192468">
    <property type="component" value="Unassembled WGS sequence"/>
</dbReference>
<comment type="similarity">
    <text evidence="1">Belongs to the FlgD family.</text>
</comment>
<dbReference type="InterPro" id="IPR005648">
    <property type="entry name" value="FlgD"/>
</dbReference>
<feature type="region of interest" description="Disordered" evidence="3">
    <location>
        <begin position="1"/>
        <end position="27"/>
    </location>
</feature>
<gene>
    <name evidence="4" type="ORF">SAMN02745134_00441</name>
</gene>
<keyword evidence="2" id="KW-1005">Bacterial flagellum biogenesis</keyword>
<feature type="compositionally biased region" description="Polar residues" evidence="3">
    <location>
        <begin position="1"/>
        <end position="16"/>
    </location>
</feature>
<keyword evidence="4" id="KW-0966">Cell projection</keyword>
<dbReference type="RefSeq" id="WP_084113628.1">
    <property type="nucleotide sequence ID" value="NZ_FWXH01000002.1"/>
</dbReference>
<evidence type="ECO:0000256" key="1">
    <source>
        <dbReference type="ARBA" id="ARBA00010577"/>
    </source>
</evidence>
<feature type="compositionally biased region" description="Low complexity" evidence="3">
    <location>
        <begin position="17"/>
        <end position="27"/>
    </location>
</feature>
<reference evidence="4 5" key="1">
    <citation type="submission" date="2017-04" db="EMBL/GenBank/DDBJ databases">
        <authorList>
            <person name="Afonso C.L."/>
            <person name="Miller P.J."/>
            <person name="Scott M.A."/>
            <person name="Spackman E."/>
            <person name="Goraichik I."/>
            <person name="Dimitrov K.M."/>
            <person name="Suarez D.L."/>
            <person name="Swayne D.E."/>
        </authorList>
    </citation>
    <scope>NUCLEOTIDE SEQUENCE [LARGE SCALE GENOMIC DNA]</scope>
    <source>
        <strain evidence="4 5">DSM 12555</strain>
    </source>
</reference>
<sequence length="147" mass="15685">MSTSGVDPTSYTSMDPTNTSKASTTKSNSLDKNAFMKILMAEVSNQDPTSQNNDPTQYISQLAQFSSLEQMTNLNNTMTLTSALNLIGATVQLNQTDSSGNYISGVVKSVSKNGDDITLNMQVDGSSTLQNYDYSNVIGVSPTSSTK</sequence>
<dbReference type="AlphaFoldDB" id="A0A1W1X1S0"/>
<dbReference type="Pfam" id="PF03963">
    <property type="entry name" value="FlgD"/>
    <property type="match status" value="1"/>
</dbReference>
<name>A0A1W1X1S0_9CLOT</name>
<evidence type="ECO:0000313" key="5">
    <source>
        <dbReference type="Proteomes" id="UP000192468"/>
    </source>
</evidence>
<dbReference type="STRING" id="1121291.SAMN02745134_00441"/>
<proteinExistence type="inferred from homology"/>
<keyword evidence="4" id="KW-0969">Cilium</keyword>
<dbReference type="EMBL" id="FWXH01000002">
    <property type="protein sequence ID" value="SMC17854.1"/>
    <property type="molecule type" value="Genomic_DNA"/>
</dbReference>